<accession>A0A151SZ61</accession>
<dbReference type="PANTHER" id="PTHR45463">
    <property type="entry name" value="OS09G0392200 PROTEIN"/>
    <property type="match status" value="1"/>
</dbReference>
<reference evidence="2 3" key="1">
    <citation type="journal article" date="2012" name="Nat. Biotechnol.">
        <title>Draft genome sequence of pigeonpea (Cajanus cajan), an orphan legume crop of resource-poor farmers.</title>
        <authorList>
            <person name="Varshney R.K."/>
            <person name="Chen W."/>
            <person name="Li Y."/>
            <person name="Bharti A.K."/>
            <person name="Saxena R.K."/>
            <person name="Schlueter J.A."/>
            <person name="Donoghue M.T."/>
            <person name="Azam S."/>
            <person name="Fan G."/>
            <person name="Whaley A.M."/>
            <person name="Farmer A.D."/>
            <person name="Sheridan J."/>
            <person name="Iwata A."/>
            <person name="Tuteja R."/>
            <person name="Penmetsa R.V."/>
            <person name="Wu W."/>
            <person name="Upadhyaya H.D."/>
            <person name="Yang S.P."/>
            <person name="Shah T."/>
            <person name="Saxena K.B."/>
            <person name="Michael T."/>
            <person name="McCombie W.R."/>
            <person name="Yang B."/>
            <person name="Zhang G."/>
            <person name="Yang H."/>
            <person name="Wang J."/>
            <person name="Spillane C."/>
            <person name="Cook D.R."/>
            <person name="May G.D."/>
            <person name="Xu X."/>
            <person name="Jackson S.A."/>
        </authorList>
    </citation>
    <scope>NUCLEOTIDE SEQUENCE [LARGE SCALE GENOMIC DNA]</scope>
    <source>
        <strain evidence="3">cv. Asha</strain>
    </source>
</reference>
<keyword evidence="3" id="KW-1185">Reference proteome</keyword>
<feature type="non-terminal residue" evidence="2">
    <location>
        <position position="1"/>
    </location>
</feature>
<evidence type="ECO:0000313" key="3">
    <source>
        <dbReference type="Proteomes" id="UP000075243"/>
    </source>
</evidence>
<dbReference type="PANTHER" id="PTHR45463:SF8">
    <property type="entry name" value="OS09G0392200 PROTEIN"/>
    <property type="match status" value="1"/>
</dbReference>
<proteinExistence type="predicted"/>
<dbReference type="EMBL" id="CM003612">
    <property type="protein sequence ID" value="KYP60105.1"/>
    <property type="molecule type" value="Genomic_DNA"/>
</dbReference>
<dbReference type="AlphaFoldDB" id="A0A151SZ61"/>
<evidence type="ECO:0000313" key="2">
    <source>
        <dbReference type="EMBL" id="KYP60105.1"/>
    </source>
</evidence>
<dbReference type="Proteomes" id="UP000075243">
    <property type="component" value="Chromosome 10"/>
</dbReference>
<dbReference type="OMA" id="HECFNAN"/>
<evidence type="ECO:0000259" key="1">
    <source>
        <dbReference type="Pfam" id="PF03478"/>
    </source>
</evidence>
<gene>
    <name evidence="2" type="ORF">KK1_015553</name>
</gene>
<sequence length="344" mass="39346">AELSSDLLEFISKRLDVVGFCAFGVVCKSWWEVYVRSREDFLESVAPMAVLISSHAKRSVNLYDMANGNTKKVMLRNQFVGKFFVGCSIGYMTIEDCRNGEISLINPLSGHELNFNSPSSALQGKPLHDLIIFIPTLSFRNHSILTVCNSTHEIQFFHSRHSRWFTGRFFGHPWTDIAFFKNQIYFVTMKARLGNLTITESGIDLNWLVVENTPDVNAQNMKLVASNNQLLMVDFVPNRHLNIHKIDFNSMGWVKQDKLGDQALFFGGNWGPSITKPGKWGGQSNCVYYLEASSSMCYIYSMEAKLIEKFSLVENPTTSKLYSEGWYYPHQCMKIDYHMDDRAM</sequence>
<organism evidence="2 3">
    <name type="scientific">Cajanus cajan</name>
    <name type="common">Pigeon pea</name>
    <name type="synonym">Cajanus indicus</name>
    <dbReference type="NCBI Taxonomy" id="3821"/>
    <lineage>
        <taxon>Eukaryota</taxon>
        <taxon>Viridiplantae</taxon>
        <taxon>Streptophyta</taxon>
        <taxon>Embryophyta</taxon>
        <taxon>Tracheophyta</taxon>
        <taxon>Spermatophyta</taxon>
        <taxon>Magnoliopsida</taxon>
        <taxon>eudicotyledons</taxon>
        <taxon>Gunneridae</taxon>
        <taxon>Pentapetalae</taxon>
        <taxon>rosids</taxon>
        <taxon>fabids</taxon>
        <taxon>Fabales</taxon>
        <taxon>Fabaceae</taxon>
        <taxon>Papilionoideae</taxon>
        <taxon>50 kb inversion clade</taxon>
        <taxon>NPAAA clade</taxon>
        <taxon>indigoferoid/millettioid clade</taxon>
        <taxon>Phaseoleae</taxon>
        <taxon>Cajanus</taxon>
    </lineage>
</organism>
<name>A0A151SZ61_CAJCA</name>
<protein>
    <recommendedName>
        <fullName evidence="1">KIB1-4 beta-propeller domain-containing protein</fullName>
    </recommendedName>
</protein>
<dbReference type="Gramene" id="C.cajan_15115.t">
    <property type="protein sequence ID" value="C.cajan_15115.t.cds1"/>
    <property type="gene ID" value="C.cajan_15115"/>
</dbReference>
<dbReference type="Pfam" id="PF03478">
    <property type="entry name" value="Beta-prop_KIB1-4"/>
    <property type="match status" value="1"/>
</dbReference>
<dbReference type="InterPro" id="IPR005174">
    <property type="entry name" value="KIB1-4_b-propeller"/>
</dbReference>
<feature type="domain" description="KIB1-4 beta-propeller" evidence="1">
    <location>
        <begin position="63"/>
        <end position="296"/>
    </location>
</feature>